<dbReference type="InterPro" id="IPR031810">
    <property type="entry name" value="YjeJ-like"/>
</dbReference>
<protein>
    <recommendedName>
        <fullName evidence="2">YjeJ family protein</fullName>
    </recommendedName>
</protein>
<evidence type="ECO:0000313" key="1">
    <source>
        <dbReference type="EMBL" id="VYU49555.1"/>
    </source>
</evidence>
<accession>A0A6N3FC12</accession>
<dbReference type="OrthoDB" id="6602592at2"/>
<organism evidence="1">
    <name type="scientific">Phytobacter massiliensis</name>
    <dbReference type="NCBI Taxonomy" id="1485952"/>
    <lineage>
        <taxon>Bacteria</taxon>
        <taxon>Pseudomonadati</taxon>
        <taxon>Pseudomonadota</taxon>
        <taxon>Gammaproteobacteria</taxon>
        <taxon>Enterobacterales</taxon>
        <taxon>Enterobacteriaceae</taxon>
        <taxon>Phytobacter</taxon>
    </lineage>
</organism>
<name>A0A6N3FC12_9ENTR</name>
<dbReference type="Pfam" id="PF15922">
    <property type="entry name" value="YjeJ"/>
    <property type="match status" value="1"/>
</dbReference>
<dbReference type="EMBL" id="CACRTZ010000029">
    <property type="protein sequence ID" value="VYU49555.1"/>
    <property type="molecule type" value="Genomic_DNA"/>
</dbReference>
<sequence length="287" mass="32193">MALAISGVNTGIIRHENNFAALALKIKHPKNKQSLLFFPLVPLKDFLLALEHRLALQGRSAGEAKEQQRKAIEAASKKMHKHIPPFEESEMQPADVGLRVDKVTLLENKGTDLIFAFQQHNGSTVEVAVNEHQIELLVTAMIHAINNAGLRDIALSLSSLLDFLPLFDVEFKEGGNIEYDSYQQEVWKQTLFSQHQALVYCYTDENGEKQYSGTVIKTRNPANSEEMASISRRVLDYSHRLNKLKGKPCQVSVRTLASGVRGALTLEQSMRGLHLVQQHMQQESAKQ</sequence>
<evidence type="ECO:0008006" key="2">
    <source>
        <dbReference type="Google" id="ProtNLM"/>
    </source>
</evidence>
<dbReference type="RefSeq" id="WP_044181198.1">
    <property type="nucleotide sequence ID" value="NZ_CABKSF010000003.1"/>
</dbReference>
<gene>
    <name evidence="1" type="ORF">EMLFYP7_02590</name>
</gene>
<proteinExistence type="predicted"/>
<reference evidence="1" key="1">
    <citation type="submission" date="2019-11" db="EMBL/GenBank/DDBJ databases">
        <authorList>
            <person name="Feng L."/>
        </authorList>
    </citation>
    <scope>NUCLEOTIDE SEQUENCE</scope>
    <source>
        <strain evidence="1">EMassiliensisLFYP7</strain>
    </source>
</reference>
<dbReference type="AlphaFoldDB" id="A0A6N3FC12"/>